<reference evidence="3" key="2">
    <citation type="journal article" date="2017" name="Nat. Plants">
        <title>The Aegilops tauschii genome reveals multiple impacts of transposons.</title>
        <authorList>
            <person name="Zhao G."/>
            <person name="Zou C."/>
            <person name="Li K."/>
            <person name="Wang K."/>
            <person name="Li T."/>
            <person name="Gao L."/>
            <person name="Zhang X."/>
            <person name="Wang H."/>
            <person name="Yang Z."/>
            <person name="Liu X."/>
            <person name="Jiang W."/>
            <person name="Mao L."/>
            <person name="Kong X."/>
            <person name="Jiao Y."/>
            <person name="Jia J."/>
        </authorList>
    </citation>
    <scope>NUCLEOTIDE SEQUENCE [LARGE SCALE GENOMIC DNA]</scope>
    <source>
        <strain evidence="3">cv. AL8/78</strain>
    </source>
</reference>
<dbReference type="Gramene" id="AET2Gv20514400.36">
    <property type="protein sequence ID" value="AET2Gv20514400.36"/>
    <property type="gene ID" value="AET2Gv20514400"/>
</dbReference>
<sequence>ARPRDQRPPASLRQLGPRGGGCSHSCLTLASRANMDKVRMLLPCNVVTSLLFSA</sequence>
<feature type="region of interest" description="Disordered" evidence="1">
    <location>
        <begin position="1"/>
        <end position="21"/>
    </location>
</feature>
<reference evidence="2" key="5">
    <citation type="journal article" date="2021" name="G3 (Bethesda)">
        <title>Aegilops tauschii genome assembly Aet v5.0 features greater sequence contiguity and improved annotation.</title>
        <authorList>
            <person name="Wang L."/>
            <person name="Zhu T."/>
            <person name="Rodriguez J.C."/>
            <person name="Deal K.R."/>
            <person name="Dubcovsky J."/>
            <person name="McGuire P.E."/>
            <person name="Lux T."/>
            <person name="Spannagl M."/>
            <person name="Mayer K.F.X."/>
            <person name="Baldrich P."/>
            <person name="Meyers B.C."/>
            <person name="Huo N."/>
            <person name="Gu Y.Q."/>
            <person name="Zhou H."/>
            <person name="Devos K.M."/>
            <person name="Bennetzen J.L."/>
            <person name="Unver T."/>
            <person name="Budak H."/>
            <person name="Gulick P.J."/>
            <person name="Galiba G."/>
            <person name="Kalapos B."/>
            <person name="Nelson D.R."/>
            <person name="Li P."/>
            <person name="You F.M."/>
            <person name="Luo M.C."/>
            <person name="Dvorak J."/>
        </authorList>
    </citation>
    <scope>NUCLEOTIDE SEQUENCE [LARGE SCALE GENOMIC DNA]</scope>
    <source>
        <strain evidence="2">cv. AL8/78</strain>
    </source>
</reference>
<accession>A0A453BHV3</accession>
<reference evidence="2" key="3">
    <citation type="journal article" date="2017" name="Nature">
        <title>Genome sequence of the progenitor of the wheat D genome Aegilops tauschii.</title>
        <authorList>
            <person name="Luo M.C."/>
            <person name="Gu Y.Q."/>
            <person name="Puiu D."/>
            <person name="Wang H."/>
            <person name="Twardziok S.O."/>
            <person name="Deal K.R."/>
            <person name="Huo N."/>
            <person name="Zhu T."/>
            <person name="Wang L."/>
            <person name="Wang Y."/>
            <person name="McGuire P.E."/>
            <person name="Liu S."/>
            <person name="Long H."/>
            <person name="Ramasamy R.K."/>
            <person name="Rodriguez J.C."/>
            <person name="Van S.L."/>
            <person name="Yuan L."/>
            <person name="Wang Z."/>
            <person name="Xia Z."/>
            <person name="Xiao L."/>
            <person name="Anderson O.D."/>
            <person name="Ouyang S."/>
            <person name="Liang Y."/>
            <person name="Zimin A.V."/>
            <person name="Pertea G."/>
            <person name="Qi P."/>
            <person name="Bennetzen J.L."/>
            <person name="Dai X."/>
            <person name="Dawson M.W."/>
            <person name="Muller H.G."/>
            <person name="Kugler K."/>
            <person name="Rivarola-Duarte L."/>
            <person name="Spannagl M."/>
            <person name="Mayer K.F.X."/>
            <person name="Lu F.H."/>
            <person name="Bevan M.W."/>
            <person name="Leroy P."/>
            <person name="Li P."/>
            <person name="You F.M."/>
            <person name="Sun Q."/>
            <person name="Liu Z."/>
            <person name="Lyons E."/>
            <person name="Wicker T."/>
            <person name="Salzberg S.L."/>
            <person name="Devos K.M."/>
            <person name="Dvorak J."/>
        </authorList>
    </citation>
    <scope>NUCLEOTIDE SEQUENCE [LARGE SCALE GENOMIC DNA]</scope>
    <source>
        <strain evidence="2">cv. AL8/78</strain>
    </source>
</reference>
<keyword evidence="3" id="KW-1185">Reference proteome</keyword>
<evidence type="ECO:0000313" key="3">
    <source>
        <dbReference type="Proteomes" id="UP000015105"/>
    </source>
</evidence>
<dbReference type="AlphaFoldDB" id="A0A453BHV3"/>
<evidence type="ECO:0000256" key="1">
    <source>
        <dbReference type="SAM" id="MobiDB-lite"/>
    </source>
</evidence>
<organism evidence="2 3">
    <name type="scientific">Aegilops tauschii subsp. strangulata</name>
    <name type="common">Goatgrass</name>
    <dbReference type="NCBI Taxonomy" id="200361"/>
    <lineage>
        <taxon>Eukaryota</taxon>
        <taxon>Viridiplantae</taxon>
        <taxon>Streptophyta</taxon>
        <taxon>Embryophyta</taxon>
        <taxon>Tracheophyta</taxon>
        <taxon>Spermatophyta</taxon>
        <taxon>Magnoliopsida</taxon>
        <taxon>Liliopsida</taxon>
        <taxon>Poales</taxon>
        <taxon>Poaceae</taxon>
        <taxon>BOP clade</taxon>
        <taxon>Pooideae</taxon>
        <taxon>Triticodae</taxon>
        <taxon>Triticeae</taxon>
        <taxon>Triticinae</taxon>
        <taxon>Aegilops</taxon>
    </lineage>
</organism>
<dbReference type="EnsemblPlants" id="AET2Gv20514400.36">
    <property type="protein sequence ID" value="AET2Gv20514400.36"/>
    <property type="gene ID" value="AET2Gv20514400"/>
</dbReference>
<proteinExistence type="predicted"/>
<evidence type="ECO:0000313" key="2">
    <source>
        <dbReference type="EnsemblPlants" id="AET2Gv20514400.36"/>
    </source>
</evidence>
<dbReference type="Proteomes" id="UP000015105">
    <property type="component" value="Chromosome 2D"/>
</dbReference>
<reference evidence="2" key="4">
    <citation type="submission" date="2019-03" db="UniProtKB">
        <authorList>
            <consortium name="EnsemblPlants"/>
        </authorList>
    </citation>
    <scope>IDENTIFICATION</scope>
</reference>
<name>A0A453BHV3_AEGTS</name>
<reference evidence="3" key="1">
    <citation type="journal article" date="2014" name="Science">
        <title>Ancient hybridizations among the ancestral genomes of bread wheat.</title>
        <authorList>
            <consortium name="International Wheat Genome Sequencing Consortium,"/>
            <person name="Marcussen T."/>
            <person name="Sandve S.R."/>
            <person name="Heier L."/>
            <person name="Spannagl M."/>
            <person name="Pfeifer M."/>
            <person name="Jakobsen K.S."/>
            <person name="Wulff B.B."/>
            <person name="Steuernagel B."/>
            <person name="Mayer K.F."/>
            <person name="Olsen O.A."/>
        </authorList>
    </citation>
    <scope>NUCLEOTIDE SEQUENCE [LARGE SCALE GENOMIC DNA]</scope>
    <source>
        <strain evidence="3">cv. AL8/78</strain>
    </source>
</reference>
<protein>
    <submittedName>
        <fullName evidence="2">Uncharacterized protein</fullName>
    </submittedName>
</protein>